<dbReference type="EMBL" id="SMLW01000522">
    <property type="protein sequence ID" value="MTI25525.1"/>
    <property type="molecule type" value="Genomic_DNA"/>
</dbReference>
<reference evidence="1 2" key="1">
    <citation type="submission" date="2019-02" db="EMBL/GenBank/DDBJ databases">
        <authorList>
            <person name="Goldberg S.R."/>
            <person name="Haltli B.A."/>
            <person name="Correa H."/>
            <person name="Russell K.G."/>
        </authorList>
    </citation>
    <scope>NUCLEOTIDE SEQUENCE [LARGE SCALE GENOMIC DNA]</scope>
    <source>
        <strain evidence="1 2">JCM 16186</strain>
    </source>
</reference>
<evidence type="ECO:0000313" key="2">
    <source>
        <dbReference type="Proteomes" id="UP000798808"/>
    </source>
</evidence>
<evidence type="ECO:0008006" key="3">
    <source>
        <dbReference type="Google" id="ProtNLM"/>
    </source>
</evidence>
<name>A0ABW9RNN4_9BACT</name>
<dbReference type="Proteomes" id="UP000798808">
    <property type="component" value="Unassembled WGS sequence"/>
</dbReference>
<organism evidence="1 2">
    <name type="scientific">Fulvivirga kasyanovii</name>
    <dbReference type="NCBI Taxonomy" id="396812"/>
    <lineage>
        <taxon>Bacteria</taxon>
        <taxon>Pseudomonadati</taxon>
        <taxon>Bacteroidota</taxon>
        <taxon>Cytophagia</taxon>
        <taxon>Cytophagales</taxon>
        <taxon>Fulvivirgaceae</taxon>
        <taxon>Fulvivirga</taxon>
    </lineage>
</organism>
<sequence length="144" mass="16332">MKEILFKVQNSVVVSDSSVPCLIMRHVGFLDGAEIRYCLNKGLELMIEKRKEYGRIAWLVDLREGDAVAEADLQWIAADWNARLLEAGICYVAFVLSEDDYAFSSVSAESYQGFSEEEVGDQVINRNFQNEESAKAWLREVLSN</sequence>
<proteinExistence type="predicted"/>
<accession>A0ABW9RNN4</accession>
<evidence type="ECO:0000313" key="1">
    <source>
        <dbReference type="EMBL" id="MTI25525.1"/>
    </source>
</evidence>
<comment type="caution">
    <text evidence="1">The sequence shown here is derived from an EMBL/GenBank/DDBJ whole genome shotgun (WGS) entry which is preliminary data.</text>
</comment>
<dbReference type="RefSeq" id="WP_155171716.1">
    <property type="nucleotide sequence ID" value="NZ_BAAAFL010000068.1"/>
</dbReference>
<keyword evidence="2" id="KW-1185">Reference proteome</keyword>
<protein>
    <recommendedName>
        <fullName evidence="3">STAS/SEC14 domain-containing protein</fullName>
    </recommendedName>
</protein>
<gene>
    <name evidence="1" type="ORF">E1163_11275</name>
</gene>